<dbReference type="AlphaFoldDB" id="W7CM68"/>
<keyword evidence="3" id="KW-1003">Cell membrane</keyword>
<evidence type="ECO:0000256" key="5">
    <source>
        <dbReference type="ARBA" id="ARBA00022741"/>
    </source>
</evidence>
<dbReference type="InterPro" id="IPR027417">
    <property type="entry name" value="P-loop_NTPase"/>
</dbReference>
<evidence type="ECO:0000256" key="6">
    <source>
        <dbReference type="ARBA" id="ARBA00022840"/>
    </source>
</evidence>
<dbReference type="GO" id="GO:0005886">
    <property type="term" value="C:plasma membrane"/>
    <property type="evidence" value="ECO:0007669"/>
    <property type="project" value="UniProtKB-SubCell"/>
</dbReference>
<dbReference type="PROSITE" id="PS50893">
    <property type="entry name" value="ABC_TRANSPORTER_2"/>
    <property type="match status" value="1"/>
</dbReference>
<keyword evidence="7" id="KW-0408">Iron</keyword>
<evidence type="ECO:0000256" key="3">
    <source>
        <dbReference type="ARBA" id="ARBA00022475"/>
    </source>
</evidence>
<evidence type="ECO:0000256" key="4">
    <source>
        <dbReference type="ARBA" id="ARBA00022496"/>
    </source>
</evidence>
<reference evidence="11 12" key="1">
    <citation type="submission" date="2012-12" db="EMBL/GenBank/DDBJ databases">
        <title>Novel taxa of Listeriaceae from agricultural environments in the United States.</title>
        <authorList>
            <person name="den Bakker H.C."/>
            <person name="Allred A."/>
            <person name="Warchocki S."/>
            <person name="Wright E.M."/>
            <person name="Burrell A."/>
            <person name="Nightingale K.K."/>
            <person name="Kephart D."/>
            <person name="Wiedmann M."/>
        </authorList>
    </citation>
    <scope>NUCLEOTIDE SEQUENCE [LARGE SCALE GENOMIC DNA]</scope>
    <source>
        <strain evidence="11 12">FSL F6-1037</strain>
    </source>
</reference>
<evidence type="ECO:0000313" key="11">
    <source>
        <dbReference type="EMBL" id="EUJ37745.1"/>
    </source>
</evidence>
<comment type="caution">
    <text evidence="11">The sequence shown here is derived from an EMBL/GenBank/DDBJ whole genome shotgun (WGS) entry which is preliminary data.</text>
</comment>
<sequence length="253" mass="28343">MLQSLGVSKKYQQKIILDEVTLTIPSQQLTAFIGANGAGKSTLLGIMSRLISKEEGNVLIDERDVTQWKSRALAQKLAILKQSNHVSARLSVADLVAFGRFPYSQGRLTAVDQQKIDEALAYMEITSLKNAYLDELSGGQQQRVYIAMIIAQDTEYVLLDEPLNNLDMKHAVQMMKILRRLVDEFGKTIVIVLHDINFASAYADYMVGLKDGKVVAQGDTESMMTTEMLKLVYDMPLAITEVNSCKYCLYFKE</sequence>
<dbReference type="SMART" id="SM00382">
    <property type="entry name" value="AAA"/>
    <property type="match status" value="1"/>
</dbReference>
<proteinExistence type="predicted"/>
<keyword evidence="8" id="KW-0406">Ion transport</keyword>
<keyword evidence="2" id="KW-0813">Transport</keyword>
<comment type="subcellular location">
    <subcellularLocation>
        <location evidence="1">Cell membrane</location>
        <topology evidence="1">Peripheral membrane protein</topology>
    </subcellularLocation>
</comment>
<keyword evidence="12" id="KW-1185">Reference proteome</keyword>
<dbReference type="InterPro" id="IPR003593">
    <property type="entry name" value="AAA+_ATPase"/>
</dbReference>
<keyword evidence="4" id="KW-0410">Iron transport</keyword>
<evidence type="ECO:0000259" key="10">
    <source>
        <dbReference type="PROSITE" id="PS50893"/>
    </source>
</evidence>
<dbReference type="EMBL" id="AODH01000039">
    <property type="protein sequence ID" value="EUJ37745.1"/>
    <property type="molecule type" value="Genomic_DNA"/>
</dbReference>
<accession>W7CM68</accession>
<evidence type="ECO:0000256" key="8">
    <source>
        <dbReference type="ARBA" id="ARBA00023065"/>
    </source>
</evidence>
<keyword evidence="6 11" id="KW-0067">ATP-binding</keyword>
<evidence type="ECO:0000256" key="9">
    <source>
        <dbReference type="ARBA" id="ARBA00023136"/>
    </source>
</evidence>
<dbReference type="GO" id="GO:0016887">
    <property type="term" value="F:ATP hydrolysis activity"/>
    <property type="evidence" value="ECO:0007669"/>
    <property type="project" value="InterPro"/>
</dbReference>
<dbReference type="OrthoDB" id="9787851at2"/>
<dbReference type="CDD" id="cd03214">
    <property type="entry name" value="ABC_Iron-Siderophores_B12_Hemin"/>
    <property type="match status" value="1"/>
</dbReference>
<dbReference type="PANTHER" id="PTHR42771:SF3">
    <property type="entry name" value="PETROBACTIN IMPORT ATP-BINDING PROTEIN YCLP"/>
    <property type="match status" value="1"/>
</dbReference>
<evidence type="ECO:0000256" key="7">
    <source>
        <dbReference type="ARBA" id="ARBA00023004"/>
    </source>
</evidence>
<dbReference type="PANTHER" id="PTHR42771">
    <property type="entry name" value="IRON(3+)-HYDROXAMATE IMPORT ATP-BINDING PROTEIN FHUC"/>
    <property type="match status" value="1"/>
</dbReference>
<feature type="domain" description="ABC transporter" evidence="10">
    <location>
        <begin position="2"/>
        <end position="236"/>
    </location>
</feature>
<protein>
    <submittedName>
        <fullName evidence="11">Iron chelate ABC transporter ATP-binding protein</fullName>
    </submittedName>
</protein>
<dbReference type="Pfam" id="PF00005">
    <property type="entry name" value="ABC_tran"/>
    <property type="match status" value="1"/>
</dbReference>
<name>W7CM68_9LIST</name>
<evidence type="ECO:0000256" key="1">
    <source>
        <dbReference type="ARBA" id="ARBA00004202"/>
    </source>
</evidence>
<dbReference type="FunFam" id="3.40.50.300:FF:000134">
    <property type="entry name" value="Iron-enterobactin ABC transporter ATP-binding protein"/>
    <property type="match status" value="1"/>
</dbReference>
<dbReference type="GO" id="GO:0006826">
    <property type="term" value="P:iron ion transport"/>
    <property type="evidence" value="ECO:0007669"/>
    <property type="project" value="UniProtKB-KW"/>
</dbReference>
<dbReference type="Gene3D" id="3.40.50.300">
    <property type="entry name" value="P-loop containing nucleotide triphosphate hydrolases"/>
    <property type="match status" value="1"/>
</dbReference>
<keyword evidence="5" id="KW-0547">Nucleotide-binding</keyword>
<dbReference type="STRING" id="1265861.BCAMP_09570"/>
<dbReference type="SUPFAM" id="SSF52540">
    <property type="entry name" value="P-loop containing nucleoside triphosphate hydrolases"/>
    <property type="match status" value="1"/>
</dbReference>
<organism evidence="11 12">
    <name type="scientific">Brochothrix campestris FSL F6-1037</name>
    <dbReference type="NCBI Taxonomy" id="1265861"/>
    <lineage>
        <taxon>Bacteria</taxon>
        <taxon>Bacillati</taxon>
        <taxon>Bacillota</taxon>
        <taxon>Bacilli</taxon>
        <taxon>Bacillales</taxon>
        <taxon>Listeriaceae</taxon>
        <taxon>Brochothrix</taxon>
    </lineage>
</organism>
<dbReference type="InterPro" id="IPR003439">
    <property type="entry name" value="ABC_transporter-like_ATP-bd"/>
</dbReference>
<dbReference type="GO" id="GO:0005524">
    <property type="term" value="F:ATP binding"/>
    <property type="evidence" value="ECO:0007669"/>
    <property type="project" value="UniProtKB-KW"/>
</dbReference>
<keyword evidence="9" id="KW-0472">Membrane</keyword>
<dbReference type="InterPro" id="IPR051535">
    <property type="entry name" value="Siderophore_ABC-ATPase"/>
</dbReference>
<gene>
    <name evidence="11" type="ORF">BCAMP_09570</name>
</gene>
<evidence type="ECO:0000256" key="2">
    <source>
        <dbReference type="ARBA" id="ARBA00022448"/>
    </source>
</evidence>
<dbReference type="Proteomes" id="UP000019243">
    <property type="component" value="Unassembled WGS sequence"/>
</dbReference>
<evidence type="ECO:0000313" key="12">
    <source>
        <dbReference type="Proteomes" id="UP000019243"/>
    </source>
</evidence>
<dbReference type="RefSeq" id="WP_035315074.1">
    <property type="nucleotide sequence ID" value="NZ_AODH01000039.1"/>
</dbReference>